<dbReference type="Proteomes" id="UP001149163">
    <property type="component" value="Unassembled WGS sequence"/>
</dbReference>
<evidence type="ECO:0000313" key="1">
    <source>
        <dbReference type="EMBL" id="KAJ5168428.1"/>
    </source>
</evidence>
<dbReference type="GeneID" id="81425323"/>
<sequence length="210" mass="22739">MGLTPQPAMRIRRLEVVWDSAGKRGSISCGSLGTTPNIAHLSPFTTNDPNSRTVELRLHGTSTRQLRVGPEDLLDDPTVPSSAIDYLPSLHKRKRNVVDPSDHLPGYAWISITQELGLNLGPSSLAGVDPWELSVGPPGPGTSPLRLPRTMAAWGNDIVDHGPHVGRGTGGASPNGDVQHETQVRKIKRAIADDLPWWTPPRSEPRADDR</sequence>
<reference evidence="1" key="1">
    <citation type="submission" date="2022-11" db="EMBL/GenBank/DDBJ databases">
        <authorList>
            <person name="Petersen C."/>
        </authorList>
    </citation>
    <scope>NUCLEOTIDE SEQUENCE</scope>
    <source>
        <strain evidence="1">IBT 26290</strain>
    </source>
</reference>
<proteinExistence type="predicted"/>
<evidence type="ECO:0000313" key="2">
    <source>
        <dbReference type="Proteomes" id="UP001149163"/>
    </source>
</evidence>
<protein>
    <submittedName>
        <fullName evidence="1">Uncharacterized protein</fullName>
    </submittedName>
</protein>
<dbReference type="AlphaFoldDB" id="A0A9W9LQ55"/>
<name>A0A9W9LQ55_9EURO</name>
<gene>
    <name evidence="1" type="ORF">N7482_004022</name>
</gene>
<dbReference type="RefSeq" id="XP_056544889.1">
    <property type="nucleotide sequence ID" value="XM_056686147.1"/>
</dbReference>
<comment type="caution">
    <text evidence="1">The sequence shown here is derived from an EMBL/GenBank/DDBJ whole genome shotgun (WGS) entry which is preliminary data.</text>
</comment>
<reference evidence="1" key="2">
    <citation type="journal article" date="2023" name="IMA Fungus">
        <title>Comparative genomic study of the Penicillium genus elucidates a diverse pangenome and 15 lateral gene transfer events.</title>
        <authorList>
            <person name="Petersen C."/>
            <person name="Sorensen T."/>
            <person name="Nielsen M.R."/>
            <person name="Sondergaard T.E."/>
            <person name="Sorensen J.L."/>
            <person name="Fitzpatrick D.A."/>
            <person name="Frisvad J.C."/>
            <person name="Nielsen K.L."/>
        </authorList>
    </citation>
    <scope>NUCLEOTIDE SEQUENCE</scope>
    <source>
        <strain evidence="1">IBT 26290</strain>
    </source>
</reference>
<organism evidence="1 2">
    <name type="scientific">Penicillium canariense</name>
    <dbReference type="NCBI Taxonomy" id="189055"/>
    <lineage>
        <taxon>Eukaryota</taxon>
        <taxon>Fungi</taxon>
        <taxon>Dikarya</taxon>
        <taxon>Ascomycota</taxon>
        <taxon>Pezizomycotina</taxon>
        <taxon>Eurotiomycetes</taxon>
        <taxon>Eurotiomycetidae</taxon>
        <taxon>Eurotiales</taxon>
        <taxon>Aspergillaceae</taxon>
        <taxon>Penicillium</taxon>
    </lineage>
</organism>
<dbReference type="EMBL" id="JAPQKN010000002">
    <property type="protein sequence ID" value="KAJ5168428.1"/>
    <property type="molecule type" value="Genomic_DNA"/>
</dbReference>
<keyword evidence="2" id="KW-1185">Reference proteome</keyword>
<accession>A0A9W9LQ55</accession>